<keyword evidence="3" id="KW-0597">Phosphoprotein</keyword>
<dbReference type="PROSITE" id="PS50112">
    <property type="entry name" value="PAS"/>
    <property type="match status" value="1"/>
</dbReference>
<dbReference type="PRINTS" id="PR00344">
    <property type="entry name" value="BCTRLSENSOR"/>
</dbReference>
<dbReference type="Pfam" id="PF13426">
    <property type="entry name" value="PAS_9"/>
    <property type="match status" value="1"/>
</dbReference>
<dbReference type="Pfam" id="PF02518">
    <property type="entry name" value="HATPase_c"/>
    <property type="match status" value="1"/>
</dbReference>
<dbReference type="InterPro" id="IPR003594">
    <property type="entry name" value="HATPase_dom"/>
</dbReference>
<dbReference type="CDD" id="cd00082">
    <property type="entry name" value="HisKA"/>
    <property type="match status" value="1"/>
</dbReference>
<dbReference type="InterPro" id="IPR036097">
    <property type="entry name" value="HisK_dim/P_sf"/>
</dbReference>
<evidence type="ECO:0000256" key="7">
    <source>
        <dbReference type="SAM" id="Coils"/>
    </source>
</evidence>
<gene>
    <name evidence="10" type="ORF">QM524_02715</name>
</gene>
<feature type="coiled-coil region" evidence="7">
    <location>
        <begin position="253"/>
        <end position="309"/>
    </location>
</feature>
<keyword evidence="6" id="KW-0902">Two-component regulatory system</keyword>
<evidence type="ECO:0000256" key="4">
    <source>
        <dbReference type="ARBA" id="ARBA00022679"/>
    </source>
</evidence>
<keyword evidence="11" id="KW-1185">Reference proteome</keyword>
<evidence type="ECO:0000259" key="9">
    <source>
        <dbReference type="PROSITE" id="PS50112"/>
    </source>
</evidence>
<evidence type="ECO:0000256" key="2">
    <source>
        <dbReference type="ARBA" id="ARBA00012438"/>
    </source>
</evidence>
<keyword evidence="4 10" id="KW-0808">Transferase</keyword>
<dbReference type="NCBIfam" id="TIGR00229">
    <property type="entry name" value="sensory_box"/>
    <property type="match status" value="1"/>
</dbReference>
<dbReference type="SMART" id="SM00091">
    <property type="entry name" value="PAS"/>
    <property type="match status" value="2"/>
</dbReference>
<reference evidence="10 11" key="1">
    <citation type="submission" date="2023-05" db="EMBL/GenBank/DDBJ databases">
        <title>Novel species of genus Flectobacillus isolated from stream in China.</title>
        <authorList>
            <person name="Lu H."/>
        </authorList>
    </citation>
    <scope>NUCLEOTIDE SEQUENCE [LARGE SCALE GENOMIC DNA]</scope>
    <source>
        <strain evidence="10 11">KCTC 42575</strain>
    </source>
</reference>
<feature type="domain" description="Histidine kinase" evidence="8">
    <location>
        <begin position="319"/>
        <end position="533"/>
    </location>
</feature>
<dbReference type="PANTHER" id="PTHR43711:SF26">
    <property type="entry name" value="SENSOR HISTIDINE KINASE RCSC"/>
    <property type="match status" value="1"/>
</dbReference>
<name>A0ABT6Y3H1_9BACT</name>
<dbReference type="InterPro" id="IPR035965">
    <property type="entry name" value="PAS-like_dom_sf"/>
</dbReference>
<dbReference type="EMBL" id="JASHIF010000002">
    <property type="protein sequence ID" value="MDI9858113.1"/>
    <property type="molecule type" value="Genomic_DNA"/>
</dbReference>
<dbReference type="CDD" id="cd00130">
    <property type="entry name" value="PAS"/>
    <property type="match status" value="1"/>
</dbReference>
<evidence type="ECO:0000256" key="1">
    <source>
        <dbReference type="ARBA" id="ARBA00000085"/>
    </source>
</evidence>
<dbReference type="InterPro" id="IPR036890">
    <property type="entry name" value="HATPase_C_sf"/>
</dbReference>
<evidence type="ECO:0000313" key="10">
    <source>
        <dbReference type="EMBL" id="MDI9858113.1"/>
    </source>
</evidence>
<dbReference type="PANTHER" id="PTHR43711">
    <property type="entry name" value="TWO-COMPONENT HISTIDINE KINASE"/>
    <property type="match status" value="1"/>
</dbReference>
<dbReference type="SUPFAM" id="SSF47384">
    <property type="entry name" value="Homodimeric domain of signal transducing histidine kinase"/>
    <property type="match status" value="1"/>
</dbReference>
<dbReference type="Gene3D" id="3.30.450.20">
    <property type="entry name" value="PAS domain"/>
    <property type="match status" value="2"/>
</dbReference>
<feature type="domain" description="PAS" evidence="9">
    <location>
        <begin position="135"/>
        <end position="205"/>
    </location>
</feature>
<dbReference type="PROSITE" id="PS50109">
    <property type="entry name" value="HIS_KIN"/>
    <property type="match status" value="1"/>
</dbReference>
<comment type="caution">
    <text evidence="10">The sequence shown here is derived from an EMBL/GenBank/DDBJ whole genome shotgun (WGS) entry which is preliminary data.</text>
</comment>
<proteinExistence type="predicted"/>
<organism evidence="10 11">
    <name type="scientific">Flectobacillus roseus</name>
    <dbReference type="NCBI Taxonomy" id="502259"/>
    <lineage>
        <taxon>Bacteria</taxon>
        <taxon>Pseudomonadati</taxon>
        <taxon>Bacteroidota</taxon>
        <taxon>Cytophagia</taxon>
        <taxon>Cytophagales</taxon>
        <taxon>Flectobacillaceae</taxon>
        <taxon>Flectobacillus</taxon>
    </lineage>
</organism>
<dbReference type="Proteomes" id="UP001236507">
    <property type="component" value="Unassembled WGS sequence"/>
</dbReference>
<dbReference type="InterPro" id="IPR050736">
    <property type="entry name" value="Sensor_HK_Regulatory"/>
</dbReference>
<dbReference type="InterPro" id="IPR005467">
    <property type="entry name" value="His_kinase_dom"/>
</dbReference>
<dbReference type="SMART" id="SM00388">
    <property type="entry name" value="HisKA"/>
    <property type="match status" value="1"/>
</dbReference>
<sequence length="533" mass="60480">MNCTSLDQQLCHVALENSPLFVGIYNPDTHKFVYLNKTGLKMFELDNLEQANDFFLEGLRNNESLIQWELQVSEHLKTSAEFCIDDSFTSPSGTKFWGRIRVKLLQEPDTAKGHWLVNLSDIQSEKHTQIQFSEGEARFEALFMHAAMGIVMMDKSSKIVLTNRYANALFGYETNELLGMPIETLLPTALSETHRQHTEKYLHKPQIRPMGIGLDLKARKKDGTLFSVEISLSFFEQNGNQYFISFINDITYKKKIEMEMILKNQEIKKLNESLEQEVMNRTNALVETLKDLEESKQELELALSKEKELGELKSRFVAMASHEFRTPLTAILSSASLIAKYPKTEEQEKREKHLHRIKSAVSNLTDILEEFLSVGKLEEGKIEAHLALVEIPELVNDTLADVSNLLKKNQNLRFEHSGENEFITDKSLLRKIIINLCSNAIKFSGESSCITIRTEKSSSHFVLSVQDEGIGISEEDQKHLFDRFFRGVNVTNIQGTGLGLHIVAKYTELLGGKVSISSKLNEGTTVTVQLDLA</sequence>
<evidence type="ECO:0000313" key="11">
    <source>
        <dbReference type="Proteomes" id="UP001236507"/>
    </source>
</evidence>
<dbReference type="SUPFAM" id="SSF55874">
    <property type="entry name" value="ATPase domain of HSP90 chaperone/DNA topoisomerase II/histidine kinase"/>
    <property type="match status" value="1"/>
</dbReference>
<accession>A0ABT6Y3H1</accession>
<dbReference type="SUPFAM" id="SSF55785">
    <property type="entry name" value="PYP-like sensor domain (PAS domain)"/>
    <property type="match status" value="1"/>
</dbReference>
<keyword evidence="5 10" id="KW-0418">Kinase</keyword>
<evidence type="ECO:0000259" key="8">
    <source>
        <dbReference type="PROSITE" id="PS50109"/>
    </source>
</evidence>
<dbReference type="RefSeq" id="WP_283343372.1">
    <property type="nucleotide sequence ID" value="NZ_JASHIF010000002.1"/>
</dbReference>
<dbReference type="GO" id="GO:0004673">
    <property type="term" value="F:protein histidine kinase activity"/>
    <property type="evidence" value="ECO:0007669"/>
    <property type="project" value="UniProtKB-EC"/>
</dbReference>
<dbReference type="EC" id="2.7.13.3" evidence="2"/>
<evidence type="ECO:0000256" key="5">
    <source>
        <dbReference type="ARBA" id="ARBA00022777"/>
    </source>
</evidence>
<dbReference type="SMART" id="SM00387">
    <property type="entry name" value="HATPase_c"/>
    <property type="match status" value="1"/>
</dbReference>
<comment type="catalytic activity">
    <reaction evidence="1">
        <text>ATP + protein L-histidine = ADP + protein N-phospho-L-histidine.</text>
        <dbReference type="EC" id="2.7.13.3"/>
    </reaction>
</comment>
<dbReference type="Gene3D" id="3.30.565.10">
    <property type="entry name" value="Histidine kinase-like ATPase, C-terminal domain"/>
    <property type="match status" value="1"/>
</dbReference>
<evidence type="ECO:0000256" key="6">
    <source>
        <dbReference type="ARBA" id="ARBA00023012"/>
    </source>
</evidence>
<keyword evidence="7" id="KW-0175">Coiled coil</keyword>
<dbReference type="Gene3D" id="1.10.287.130">
    <property type="match status" value="1"/>
</dbReference>
<dbReference type="InterPro" id="IPR003661">
    <property type="entry name" value="HisK_dim/P_dom"/>
</dbReference>
<dbReference type="InterPro" id="IPR004358">
    <property type="entry name" value="Sig_transdc_His_kin-like_C"/>
</dbReference>
<dbReference type="Pfam" id="PF00512">
    <property type="entry name" value="HisKA"/>
    <property type="match status" value="1"/>
</dbReference>
<dbReference type="InterPro" id="IPR000014">
    <property type="entry name" value="PAS"/>
</dbReference>
<evidence type="ECO:0000256" key="3">
    <source>
        <dbReference type="ARBA" id="ARBA00022553"/>
    </source>
</evidence>
<protein>
    <recommendedName>
        <fullName evidence="2">histidine kinase</fullName>
        <ecNumber evidence="2">2.7.13.3</ecNumber>
    </recommendedName>
</protein>